<dbReference type="CDD" id="cd02208">
    <property type="entry name" value="cupin_RmlC-like"/>
    <property type="match status" value="1"/>
</dbReference>
<dbReference type="Gene3D" id="2.60.120.10">
    <property type="entry name" value="Jelly Rolls"/>
    <property type="match status" value="1"/>
</dbReference>
<dbReference type="InterPro" id="IPR013096">
    <property type="entry name" value="Cupin_2"/>
</dbReference>
<evidence type="ECO:0000259" key="1">
    <source>
        <dbReference type="Pfam" id="PF07883"/>
    </source>
</evidence>
<evidence type="ECO:0000313" key="2">
    <source>
        <dbReference type="EMBL" id="KAK0983729.1"/>
    </source>
</evidence>
<keyword evidence="3" id="KW-1185">Reference proteome</keyword>
<feature type="domain" description="Cupin type-2" evidence="1">
    <location>
        <begin position="71"/>
        <end position="136"/>
    </location>
</feature>
<dbReference type="AlphaFoldDB" id="A0AAN6QS16"/>
<dbReference type="Pfam" id="PF07883">
    <property type="entry name" value="Cupin_2"/>
    <property type="match status" value="1"/>
</dbReference>
<accession>A0AAN6QS16</accession>
<protein>
    <recommendedName>
        <fullName evidence="1">Cupin type-2 domain-containing protein</fullName>
    </recommendedName>
</protein>
<reference evidence="2" key="1">
    <citation type="submission" date="2023-06" db="EMBL/GenBank/DDBJ databases">
        <title>Black Yeasts Isolated from many extreme environments.</title>
        <authorList>
            <person name="Coleine C."/>
            <person name="Stajich J.E."/>
            <person name="Selbmann L."/>
        </authorList>
    </citation>
    <scope>NUCLEOTIDE SEQUENCE</scope>
    <source>
        <strain evidence="2">CCFEE 5200</strain>
    </source>
</reference>
<evidence type="ECO:0000313" key="3">
    <source>
        <dbReference type="Proteomes" id="UP001175353"/>
    </source>
</evidence>
<gene>
    <name evidence="2" type="ORF">LTR91_011094</name>
</gene>
<organism evidence="2 3">
    <name type="scientific">Friedmanniomyces endolithicus</name>
    <dbReference type="NCBI Taxonomy" id="329885"/>
    <lineage>
        <taxon>Eukaryota</taxon>
        <taxon>Fungi</taxon>
        <taxon>Dikarya</taxon>
        <taxon>Ascomycota</taxon>
        <taxon>Pezizomycotina</taxon>
        <taxon>Dothideomycetes</taxon>
        <taxon>Dothideomycetidae</taxon>
        <taxon>Mycosphaerellales</taxon>
        <taxon>Teratosphaeriaceae</taxon>
        <taxon>Friedmanniomyces</taxon>
    </lineage>
</organism>
<dbReference type="SUPFAM" id="SSF51182">
    <property type="entry name" value="RmlC-like cupins"/>
    <property type="match status" value="1"/>
</dbReference>
<dbReference type="InterPro" id="IPR014710">
    <property type="entry name" value="RmlC-like_jellyroll"/>
</dbReference>
<sequence>MDLLARRLPTKARFTHKTLQLRRTPPYYRTLTNATKPDFIPSLLSVPRVPAKPGNWHPTLVHSSGEAKFTVIRLAPNGGEVPKHFHNAGWDYFMPLQGQAVIEVKTKEGVESDYEMKAGSFLSVGPGDVHRVRNCDGAMEAVGSGIASQLPKNIAAVFPRLHHPLIEEREKV</sequence>
<dbReference type="InterPro" id="IPR011051">
    <property type="entry name" value="RmlC_Cupin_sf"/>
</dbReference>
<name>A0AAN6QS16_9PEZI</name>
<dbReference type="Proteomes" id="UP001175353">
    <property type="component" value="Unassembled WGS sequence"/>
</dbReference>
<proteinExistence type="predicted"/>
<comment type="caution">
    <text evidence="2">The sequence shown here is derived from an EMBL/GenBank/DDBJ whole genome shotgun (WGS) entry which is preliminary data.</text>
</comment>
<dbReference type="EMBL" id="JAUJLE010000100">
    <property type="protein sequence ID" value="KAK0983729.1"/>
    <property type="molecule type" value="Genomic_DNA"/>
</dbReference>